<organism evidence="1">
    <name type="scientific">Siphoviridae sp. ctM7c3</name>
    <dbReference type="NCBI Taxonomy" id="2826257"/>
    <lineage>
        <taxon>Viruses</taxon>
        <taxon>Duplodnaviria</taxon>
        <taxon>Heunggongvirae</taxon>
        <taxon>Uroviricota</taxon>
        <taxon>Caudoviricetes</taxon>
    </lineage>
</organism>
<name>A0A8S5M0A1_9CAUD</name>
<evidence type="ECO:0000313" key="1">
    <source>
        <dbReference type="EMBL" id="DAD75560.1"/>
    </source>
</evidence>
<protein>
    <submittedName>
        <fullName evidence="1">Uncharacterized protein</fullName>
    </submittedName>
</protein>
<reference evidence="1" key="1">
    <citation type="journal article" date="2021" name="Proc. Natl. Acad. Sci. U.S.A.">
        <title>A Catalog of Tens of Thousands of Viruses from Human Metagenomes Reveals Hidden Associations with Chronic Diseases.</title>
        <authorList>
            <person name="Tisza M.J."/>
            <person name="Buck C.B."/>
        </authorList>
    </citation>
    <scope>NUCLEOTIDE SEQUENCE</scope>
    <source>
        <strain evidence="1">CtM7c3</strain>
    </source>
</reference>
<sequence length="45" mass="5242">MPTREILHTPVGEILSMADCFAISHGAEPKPERRKWTYDEVMELR</sequence>
<proteinExistence type="predicted"/>
<dbReference type="EMBL" id="BK014785">
    <property type="protein sequence ID" value="DAD75560.1"/>
    <property type="molecule type" value="Genomic_DNA"/>
</dbReference>
<accession>A0A8S5M0A1</accession>